<gene>
    <name evidence="7" type="primary">rluA</name>
    <name evidence="7" type="ORF">Firmicute1046_1760</name>
</gene>
<dbReference type="Pfam" id="PF00849">
    <property type="entry name" value="PseudoU_synth_2"/>
    <property type="match status" value="1"/>
</dbReference>
<comment type="similarity">
    <text evidence="1 5">Belongs to the pseudouridine synthase RsuA family.</text>
</comment>
<dbReference type="InterPro" id="IPR020103">
    <property type="entry name" value="PsdUridine_synth_cat_dom_sf"/>
</dbReference>
<dbReference type="FunFam" id="3.30.70.1560:FF:000001">
    <property type="entry name" value="Pseudouridine synthase"/>
    <property type="match status" value="1"/>
</dbReference>
<dbReference type="Gene3D" id="3.10.290.10">
    <property type="entry name" value="RNA-binding S4 domain"/>
    <property type="match status" value="1"/>
</dbReference>
<sequence length="240" mass="27084">MRLDKFLAASGMGTRAEVKKLLKTGAVTLSGFVGKLQPQQHIDPEHDEILVDGKPIQYREYIYLMLNKPAGYISATWDKKLPTVLDLVDEEYLHFEPVPVGRLDIDTEGLLILTNDGGLSHRLLSPKRHVPKTYLAHLDGAVGETEIQAFRDGVILEDGYQTKPAELRILGQTGEVFAVEVVITEGKFHQVKRMFESVGRRVIYLKRTKMNRLELDESLELGAVRELTAEELELLQYEGD</sequence>
<evidence type="ECO:0000259" key="6">
    <source>
        <dbReference type="Pfam" id="PF00849"/>
    </source>
</evidence>
<name>A0A650EMX2_9FIRM</name>
<dbReference type="GO" id="GO:0005829">
    <property type="term" value="C:cytosol"/>
    <property type="evidence" value="ECO:0007669"/>
    <property type="project" value="UniProtKB-ARBA"/>
</dbReference>
<keyword evidence="3 5" id="KW-0413">Isomerase</keyword>
<dbReference type="Gene3D" id="3.30.70.580">
    <property type="entry name" value="Pseudouridine synthase I, catalytic domain, N-terminal subdomain"/>
    <property type="match status" value="1"/>
</dbReference>
<dbReference type="CDD" id="cd00165">
    <property type="entry name" value="S4"/>
    <property type="match status" value="1"/>
</dbReference>
<evidence type="ECO:0000313" key="7">
    <source>
        <dbReference type="EMBL" id="QGT51100.1"/>
    </source>
</evidence>
<dbReference type="PROSITE" id="PS50889">
    <property type="entry name" value="S4"/>
    <property type="match status" value="1"/>
</dbReference>
<keyword evidence="2 4" id="KW-0694">RNA-binding</keyword>
<dbReference type="InterPro" id="IPR042092">
    <property type="entry name" value="PsdUridine_s_RsuA/RluB/E/F_cat"/>
</dbReference>
<evidence type="ECO:0000256" key="1">
    <source>
        <dbReference type="ARBA" id="ARBA00008348"/>
    </source>
</evidence>
<dbReference type="GO" id="GO:0009982">
    <property type="term" value="F:pseudouridine synthase activity"/>
    <property type="evidence" value="ECO:0007669"/>
    <property type="project" value="InterPro"/>
</dbReference>
<dbReference type="InterPro" id="IPR006145">
    <property type="entry name" value="PsdUridine_synth_RsuA/RluA"/>
</dbReference>
<dbReference type="EC" id="5.4.99.-" evidence="5"/>
<dbReference type="EMBL" id="MN577573">
    <property type="protein sequence ID" value="QGT51100.1"/>
    <property type="molecule type" value="Genomic_DNA"/>
</dbReference>
<accession>A0A650EMX2</accession>
<organism evidence="7">
    <name type="scientific">uncultured Bacillota bacterium</name>
    <dbReference type="NCBI Taxonomy" id="344338"/>
    <lineage>
        <taxon>Bacteria</taxon>
        <taxon>Bacillati</taxon>
        <taxon>Bacillota</taxon>
        <taxon>environmental samples</taxon>
    </lineage>
</organism>
<dbReference type="InterPro" id="IPR036986">
    <property type="entry name" value="S4_RNA-bd_sf"/>
</dbReference>
<dbReference type="InterPro" id="IPR020094">
    <property type="entry name" value="TruA/RsuA/RluB/E/F_N"/>
</dbReference>
<dbReference type="GO" id="GO:0140098">
    <property type="term" value="F:catalytic activity, acting on RNA"/>
    <property type="evidence" value="ECO:0007669"/>
    <property type="project" value="UniProtKB-ARBA"/>
</dbReference>
<dbReference type="SUPFAM" id="SSF55174">
    <property type="entry name" value="Alpha-L RNA-binding motif"/>
    <property type="match status" value="1"/>
</dbReference>
<dbReference type="GO" id="GO:0003723">
    <property type="term" value="F:RNA binding"/>
    <property type="evidence" value="ECO:0007669"/>
    <property type="project" value="UniProtKB-KW"/>
</dbReference>
<dbReference type="Gene3D" id="3.30.70.1560">
    <property type="entry name" value="Alpha-L RNA-binding motif"/>
    <property type="match status" value="1"/>
</dbReference>
<evidence type="ECO:0000256" key="2">
    <source>
        <dbReference type="ARBA" id="ARBA00022884"/>
    </source>
</evidence>
<dbReference type="SUPFAM" id="SSF55120">
    <property type="entry name" value="Pseudouridine synthase"/>
    <property type="match status" value="1"/>
</dbReference>
<dbReference type="NCBIfam" id="TIGR00093">
    <property type="entry name" value="pseudouridine synthase"/>
    <property type="match status" value="1"/>
</dbReference>
<reference evidence="7" key="1">
    <citation type="journal article" date="2020" name="J. ISSAAS">
        <title>Lactobacilli and other gastrointestinal microbiota of Peromyscus leucopus, reservoir host for agents of Lyme disease and other zoonoses in North America.</title>
        <authorList>
            <person name="Milovic A."/>
            <person name="Bassam K."/>
            <person name="Shao H."/>
            <person name="Chatzistamou I."/>
            <person name="Tufts D.M."/>
            <person name="Diuk-Wasser M."/>
            <person name="Barbour A.G."/>
        </authorList>
    </citation>
    <scope>NUCLEOTIDE SEQUENCE</scope>
    <source>
        <strain evidence="7">LL40</strain>
    </source>
</reference>
<protein>
    <recommendedName>
        <fullName evidence="5">Pseudouridine synthase</fullName>
        <ecNumber evidence="5">5.4.99.-</ecNumber>
    </recommendedName>
</protein>
<dbReference type="PANTHER" id="PTHR47683">
    <property type="entry name" value="PSEUDOURIDINE SYNTHASE FAMILY PROTEIN-RELATED"/>
    <property type="match status" value="1"/>
</dbReference>
<evidence type="ECO:0000256" key="4">
    <source>
        <dbReference type="PROSITE-ProRule" id="PRU00182"/>
    </source>
</evidence>
<dbReference type="GO" id="GO:0006364">
    <property type="term" value="P:rRNA processing"/>
    <property type="evidence" value="ECO:0007669"/>
    <property type="project" value="UniProtKB-ARBA"/>
</dbReference>
<dbReference type="GO" id="GO:0001522">
    <property type="term" value="P:pseudouridine synthesis"/>
    <property type="evidence" value="ECO:0007669"/>
    <property type="project" value="InterPro"/>
</dbReference>
<feature type="domain" description="Pseudouridine synthase RsuA/RluA-like" evidence="6">
    <location>
        <begin position="63"/>
        <end position="197"/>
    </location>
</feature>
<dbReference type="InterPro" id="IPR050343">
    <property type="entry name" value="RsuA_PseudoU_synthase"/>
</dbReference>
<proteinExistence type="inferred from homology"/>
<dbReference type="InterPro" id="IPR000748">
    <property type="entry name" value="PsdUridine_synth_RsuA/RluB/E/F"/>
</dbReference>
<evidence type="ECO:0000256" key="3">
    <source>
        <dbReference type="ARBA" id="ARBA00023235"/>
    </source>
</evidence>
<dbReference type="CDD" id="cd02553">
    <property type="entry name" value="PseudoU_synth_RsuA"/>
    <property type="match status" value="1"/>
</dbReference>
<dbReference type="InterPro" id="IPR018496">
    <property type="entry name" value="PsdUridine_synth_RsuA/RluB_CS"/>
</dbReference>
<evidence type="ECO:0000256" key="5">
    <source>
        <dbReference type="RuleBase" id="RU003887"/>
    </source>
</evidence>
<dbReference type="AlphaFoldDB" id="A0A650EMX2"/>
<dbReference type="PANTHER" id="PTHR47683:SF4">
    <property type="entry name" value="PSEUDOURIDINE SYNTHASE"/>
    <property type="match status" value="1"/>
</dbReference>
<dbReference type="PROSITE" id="PS01149">
    <property type="entry name" value="PSI_RSU"/>
    <property type="match status" value="1"/>
</dbReference>